<dbReference type="CDD" id="cd02947">
    <property type="entry name" value="TRX_family"/>
    <property type="match status" value="1"/>
</dbReference>
<dbReference type="Proteomes" id="UP000196027">
    <property type="component" value="Chromosome"/>
</dbReference>
<dbReference type="OrthoDB" id="9790390at2"/>
<evidence type="ECO:0000256" key="4">
    <source>
        <dbReference type="ARBA" id="ARBA00023157"/>
    </source>
</evidence>
<dbReference type="InterPro" id="IPR013766">
    <property type="entry name" value="Thioredoxin_domain"/>
</dbReference>
<evidence type="ECO:0000256" key="2">
    <source>
        <dbReference type="ARBA" id="ARBA00022448"/>
    </source>
</evidence>
<dbReference type="EMBL" id="CP021425">
    <property type="protein sequence ID" value="ARU56455.1"/>
    <property type="molecule type" value="Genomic_DNA"/>
</dbReference>
<organism evidence="11 12">
    <name type="scientific">Oleiphilus messinensis</name>
    <dbReference type="NCBI Taxonomy" id="141451"/>
    <lineage>
        <taxon>Bacteria</taxon>
        <taxon>Pseudomonadati</taxon>
        <taxon>Pseudomonadota</taxon>
        <taxon>Gammaproteobacteria</taxon>
        <taxon>Oceanospirillales</taxon>
        <taxon>Oleiphilaceae</taxon>
        <taxon>Oleiphilus</taxon>
    </lineage>
</organism>
<dbReference type="SUPFAM" id="SSF52833">
    <property type="entry name" value="Thioredoxin-like"/>
    <property type="match status" value="1"/>
</dbReference>
<dbReference type="PRINTS" id="PR00421">
    <property type="entry name" value="THIOREDOXIN"/>
</dbReference>
<evidence type="ECO:0000256" key="3">
    <source>
        <dbReference type="ARBA" id="ARBA00022982"/>
    </source>
</evidence>
<evidence type="ECO:0000256" key="7">
    <source>
        <dbReference type="PIRNR" id="PIRNR000077"/>
    </source>
</evidence>
<dbReference type="PANTHER" id="PTHR45663">
    <property type="entry name" value="GEO12009P1"/>
    <property type="match status" value="1"/>
</dbReference>
<feature type="site" description="Contributes to redox potential value" evidence="8">
    <location>
        <position position="42"/>
    </location>
</feature>
<dbReference type="PROSITE" id="PS00194">
    <property type="entry name" value="THIOREDOXIN_1"/>
    <property type="match status" value="1"/>
</dbReference>
<dbReference type="InterPro" id="IPR036249">
    <property type="entry name" value="Thioredoxin-like_sf"/>
</dbReference>
<evidence type="ECO:0000256" key="1">
    <source>
        <dbReference type="ARBA" id="ARBA00008987"/>
    </source>
</evidence>
<feature type="disulfide bond" description="Redox-active" evidence="9">
    <location>
        <begin position="40"/>
        <end position="43"/>
    </location>
</feature>
<feature type="active site" description="Nucleophile" evidence="8">
    <location>
        <position position="43"/>
    </location>
</feature>
<dbReference type="Pfam" id="PF00085">
    <property type="entry name" value="Thioredoxin"/>
    <property type="match status" value="1"/>
</dbReference>
<keyword evidence="12" id="KW-1185">Reference proteome</keyword>
<dbReference type="NCBIfam" id="TIGR01068">
    <property type="entry name" value="thioredoxin"/>
    <property type="match status" value="1"/>
</dbReference>
<feature type="site" description="Contributes to redox potential value" evidence="8">
    <location>
        <position position="34"/>
    </location>
</feature>
<keyword evidence="2" id="KW-0813">Transport</keyword>
<keyword evidence="5 9" id="KW-0676">Redox-active center</keyword>
<evidence type="ECO:0000313" key="12">
    <source>
        <dbReference type="Proteomes" id="UP000196027"/>
    </source>
</evidence>
<dbReference type="FunFam" id="3.40.30.10:FF:000001">
    <property type="entry name" value="Thioredoxin"/>
    <property type="match status" value="1"/>
</dbReference>
<comment type="similarity">
    <text evidence="1 7">Belongs to the thioredoxin family.</text>
</comment>
<dbReference type="InterPro" id="IPR005746">
    <property type="entry name" value="Thioredoxin"/>
</dbReference>
<sequence length="115" mass="12514">MIESIAQTTTAIQHVTEAEFADIVKSSQSPVLVDFWAEWCGPCHAIAPILEDLADQFADDIKVVKINVDENQEIAAELGIRSIPTLKIFKNGEAVASHSGVAAKSHLAEFIRKTL</sequence>
<evidence type="ECO:0000259" key="10">
    <source>
        <dbReference type="PROSITE" id="PS51352"/>
    </source>
</evidence>
<dbReference type="Gene3D" id="3.40.30.10">
    <property type="entry name" value="Glutaredoxin"/>
    <property type="match status" value="1"/>
</dbReference>
<keyword evidence="3" id="KW-0249">Electron transport</keyword>
<dbReference type="GO" id="GO:0015035">
    <property type="term" value="F:protein-disulfide reductase activity"/>
    <property type="evidence" value="ECO:0007669"/>
    <property type="project" value="UniProtKB-UniRule"/>
</dbReference>
<proteinExistence type="inferred from homology"/>
<evidence type="ECO:0000313" key="11">
    <source>
        <dbReference type="EMBL" id="ARU56455.1"/>
    </source>
</evidence>
<dbReference type="PANTHER" id="PTHR45663:SF11">
    <property type="entry name" value="GEO12009P1"/>
    <property type="match status" value="1"/>
</dbReference>
<evidence type="ECO:0000256" key="6">
    <source>
        <dbReference type="NCBIfam" id="TIGR01068"/>
    </source>
</evidence>
<gene>
    <name evidence="11" type="ORF">OLMES_2394</name>
</gene>
<accession>A0A1Y0IAF2</accession>
<feature type="site" description="Contributes to redox potential value" evidence="8">
    <location>
        <position position="41"/>
    </location>
</feature>
<evidence type="ECO:0000256" key="9">
    <source>
        <dbReference type="PIRSR" id="PIRSR000077-4"/>
    </source>
</evidence>
<keyword evidence="4 9" id="KW-1015">Disulfide bond</keyword>
<evidence type="ECO:0000256" key="8">
    <source>
        <dbReference type="PIRSR" id="PIRSR000077-1"/>
    </source>
</evidence>
<dbReference type="PIRSF" id="PIRSF000077">
    <property type="entry name" value="Thioredoxin"/>
    <property type="match status" value="1"/>
</dbReference>
<protein>
    <recommendedName>
        <fullName evidence="6 7">Thioredoxin</fullName>
    </recommendedName>
</protein>
<name>A0A1Y0IAF2_9GAMM</name>
<dbReference type="AlphaFoldDB" id="A0A1Y0IAF2"/>
<evidence type="ECO:0000256" key="5">
    <source>
        <dbReference type="ARBA" id="ARBA00023284"/>
    </source>
</evidence>
<feature type="active site" description="Nucleophile" evidence="8">
    <location>
        <position position="40"/>
    </location>
</feature>
<dbReference type="RefSeq" id="WP_087461437.1">
    <property type="nucleotide sequence ID" value="NZ_CP021425.1"/>
</dbReference>
<dbReference type="GO" id="GO:0005737">
    <property type="term" value="C:cytoplasm"/>
    <property type="evidence" value="ECO:0007669"/>
    <property type="project" value="TreeGrafter"/>
</dbReference>
<dbReference type="PROSITE" id="PS51352">
    <property type="entry name" value="THIOREDOXIN_2"/>
    <property type="match status" value="1"/>
</dbReference>
<reference evidence="11 12" key="1">
    <citation type="submission" date="2017-05" db="EMBL/GenBank/DDBJ databases">
        <title>Genomic insights into alkan degradation activity of Oleiphilus messinensis.</title>
        <authorList>
            <person name="Kozyavkin S.A."/>
            <person name="Slesarev A.I."/>
            <person name="Golyshin P.N."/>
            <person name="Korzhenkov A."/>
            <person name="Golyshina O.N."/>
            <person name="Toshchakov S.V."/>
        </authorList>
    </citation>
    <scope>NUCLEOTIDE SEQUENCE [LARGE SCALE GENOMIC DNA]</scope>
    <source>
        <strain evidence="11 12">ME102</strain>
    </source>
</reference>
<feature type="domain" description="Thioredoxin" evidence="10">
    <location>
        <begin position="1"/>
        <end position="115"/>
    </location>
</feature>
<dbReference type="InterPro" id="IPR017937">
    <property type="entry name" value="Thioredoxin_CS"/>
</dbReference>
<dbReference type="KEGG" id="ome:OLMES_2394"/>